<evidence type="ECO:0000313" key="4">
    <source>
        <dbReference type="Proteomes" id="UP000034029"/>
    </source>
</evidence>
<dbReference type="Proteomes" id="UP000183090">
    <property type="component" value="Unassembled WGS sequence"/>
</dbReference>
<dbReference type="EMBL" id="FOTB01000001">
    <property type="protein sequence ID" value="SFK51429.1"/>
    <property type="molecule type" value="Genomic_DNA"/>
</dbReference>
<sequence length="153" mass="18657">MKLFSNDIILLLIGLFVIIFIFHLLLNFITYAFNDTLINRDLKTVKKHNKRIFKMKFKEINNYYDIRSLMHNYNRSHKTERENKYVVKYYKSYLQLKKRILDRQKVKHLPITSFYIWSVLSQVSYISFINGIIILQMNHVIQQENYNILVLFV</sequence>
<reference evidence="4" key="2">
    <citation type="submission" date="2015-04" db="EMBL/GenBank/DDBJ databases">
        <title>Complete genome sequence of Salinicoccus halodurans strain H3B36, isolated from the Qaidam basin of China.</title>
        <authorList>
            <person name="Ma Y."/>
            <person name="Jiang K."/>
            <person name="Xue Y."/>
        </authorList>
    </citation>
    <scope>NUCLEOTIDE SEQUENCE [LARGE SCALE GENOMIC DNA]</scope>
    <source>
        <strain evidence="4">H3B36</strain>
    </source>
</reference>
<dbReference type="EMBL" id="CP011366">
    <property type="protein sequence ID" value="AKG73490.1"/>
    <property type="molecule type" value="Genomic_DNA"/>
</dbReference>
<protein>
    <submittedName>
        <fullName evidence="3">Uncharacterized protein</fullName>
    </submittedName>
</protein>
<feature type="transmembrane region" description="Helical" evidence="1">
    <location>
        <begin position="114"/>
        <end position="135"/>
    </location>
</feature>
<evidence type="ECO:0000256" key="1">
    <source>
        <dbReference type="SAM" id="Phobius"/>
    </source>
</evidence>
<reference evidence="3 5" key="3">
    <citation type="submission" date="2016-10" db="EMBL/GenBank/DDBJ databases">
        <authorList>
            <person name="Varghese N."/>
            <person name="Submissions S."/>
        </authorList>
    </citation>
    <scope>NUCLEOTIDE SEQUENCE [LARGE SCALE GENOMIC DNA]</scope>
    <source>
        <strain evidence="3 5">CGMCC 1.6501</strain>
    </source>
</reference>
<reference evidence="2 4" key="1">
    <citation type="journal article" date="2015" name="Int. J. Syst. Evol. Microbiol.">
        <title>Complete genome sequence of Salinicoccus halodurans H3B36, isolated from the Qaidam Basin in China.</title>
        <authorList>
            <person name="Jiang K."/>
            <person name="Xue Y."/>
            <person name="Ma Y."/>
        </authorList>
    </citation>
    <scope>NUCLEOTIDE SEQUENCE [LARGE SCALE GENOMIC DNA]</scope>
    <source>
        <strain evidence="2 4">H3B36</strain>
    </source>
</reference>
<dbReference type="KEGG" id="shv:AAT16_04235"/>
<evidence type="ECO:0000313" key="2">
    <source>
        <dbReference type="EMBL" id="AKG73490.1"/>
    </source>
</evidence>
<keyword evidence="4" id="KW-1185">Reference proteome</keyword>
<dbReference type="Proteomes" id="UP000034029">
    <property type="component" value="Chromosome"/>
</dbReference>
<evidence type="ECO:0000313" key="5">
    <source>
        <dbReference type="Proteomes" id="UP000183090"/>
    </source>
</evidence>
<name>A0A0F7D424_9STAP</name>
<keyword evidence="1" id="KW-0812">Transmembrane</keyword>
<gene>
    <name evidence="2" type="ORF">AAT16_04235</name>
    <name evidence="3" type="ORF">SAMN05216235_0084</name>
</gene>
<evidence type="ECO:0000313" key="3">
    <source>
        <dbReference type="EMBL" id="SFK51429.1"/>
    </source>
</evidence>
<feature type="transmembrane region" description="Helical" evidence="1">
    <location>
        <begin position="9"/>
        <end position="33"/>
    </location>
</feature>
<keyword evidence="1" id="KW-0472">Membrane</keyword>
<keyword evidence="1" id="KW-1133">Transmembrane helix</keyword>
<accession>A0A0F7D424</accession>
<dbReference type="AlphaFoldDB" id="A0A0F7D424"/>
<organism evidence="3 5">
    <name type="scientific">Salinicoccus halodurans</name>
    <dbReference type="NCBI Taxonomy" id="407035"/>
    <lineage>
        <taxon>Bacteria</taxon>
        <taxon>Bacillati</taxon>
        <taxon>Bacillota</taxon>
        <taxon>Bacilli</taxon>
        <taxon>Bacillales</taxon>
        <taxon>Staphylococcaceae</taxon>
        <taxon>Salinicoccus</taxon>
    </lineage>
</organism>
<proteinExistence type="predicted"/>